<dbReference type="Proteomes" id="UP000199603">
    <property type="component" value="Unassembled WGS sequence"/>
</dbReference>
<accession>A0A1G6XLS9</accession>
<dbReference type="RefSeq" id="WP_143006665.1">
    <property type="nucleotide sequence ID" value="NZ_FNAG01000007.1"/>
</dbReference>
<keyword evidence="3" id="KW-1185">Reference proteome</keyword>
<evidence type="ECO:0000256" key="1">
    <source>
        <dbReference type="SAM" id="SignalP"/>
    </source>
</evidence>
<gene>
    <name evidence="2" type="ORF">SAMN04488509_10749</name>
</gene>
<evidence type="ECO:0000313" key="3">
    <source>
        <dbReference type="Proteomes" id="UP000199603"/>
    </source>
</evidence>
<name>A0A1G6XLS9_9GAMM</name>
<keyword evidence="1" id="KW-0732">Signal</keyword>
<reference evidence="2 3" key="1">
    <citation type="submission" date="2016-10" db="EMBL/GenBank/DDBJ databases">
        <authorList>
            <person name="de Groot N.N."/>
        </authorList>
    </citation>
    <scope>NUCLEOTIDE SEQUENCE [LARGE SCALE GENOMIC DNA]</scope>
    <source>
        <strain evidence="2 3">DSM 16957</strain>
    </source>
</reference>
<evidence type="ECO:0008006" key="4">
    <source>
        <dbReference type="Google" id="ProtNLM"/>
    </source>
</evidence>
<dbReference type="STRING" id="265719.SAMN04488509_10749"/>
<dbReference type="EMBL" id="FNAG01000007">
    <property type="protein sequence ID" value="SDD78992.1"/>
    <property type="molecule type" value="Genomic_DNA"/>
</dbReference>
<dbReference type="PROSITE" id="PS51257">
    <property type="entry name" value="PROKAR_LIPOPROTEIN"/>
    <property type="match status" value="1"/>
</dbReference>
<protein>
    <recommendedName>
        <fullName evidence="4">Lipoprotein</fullName>
    </recommendedName>
</protein>
<dbReference type="OrthoDB" id="106887at2"/>
<organism evidence="2 3">
    <name type="scientific">Aquimonas voraii</name>
    <dbReference type="NCBI Taxonomy" id="265719"/>
    <lineage>
        <taxon>Bacteria</taxon>
        <taxon>Pseudomonadati</taxon>
        <taxon>Pseudomonadota</taxon>
        <taxon>Gammaproteobacteria</taxon>
        <taxon>Lysobacterales</taxon>
        <taxon>Lysobacteraceae</taxon>
        <taxon>Aquimonas</taxon>
    </lineage>
</organism>
<evidence type="ECO:0000313" key="2">
    <source>
        <dbReference type="EMBL" id="SDD78992.1"/>
    </source>
</evidence>
<sequence length="189" mass="20497">MLRLHAFALRAAVMALLLSTSHTVFGCGEDAALEVELRVTSDRGEGFDRLHRIRVYADGCVTVRRPPFHRAPGEFSARVDAAHLAPLRQRLSAPALRAIDPQQALHEAQSALQARGKAQGELRRTYISHPTGYVLRLGDAANAVELKAESIFQQAELHPQSEGLALLAETIGEVLALDALPELGAEVAR</sequence>
<dbReference type="AlphaFoldDB" id="A0A1G6XLS9"/>
<feature type="signal peptide" evidence="1">
    <location>
        <begin position="1"/>
        <end position="26"/>
    </location>
</feature>
<proteinExistence type="predicted"/>
<feature type="chain" id="PRO_5011683547" description="Lipoprotein" evidence="1">
    <location>
        <begin position="27"/>
        <end position="189"/>
    </location>
</feature>